<organism evidence="2 3">
    <name type="scientific">Cannabis sativa</name>
    <name type="common">Hemp</name>
    <name type="synonym">Marijuana</name>
    <dbReference type="NCBI Taxonomy" id="3483"/>
    <lineage>
        <taxon>Eukaryota</taxon>
        <taxon>Viridiplantae</taxon>
        <taxon>Streptophyta</taxon>
        <taxon>Embryophyta</taxon>
        <taxon>Tracheophyta</taxon>
        <taxon>Spermatophyta</taxon>
        <taxon>Magnoliopsida</taxon>
        <taxon>eudicotyledons</taxon>
        <taxon>Gunneridae</taxon>
        <taxon>Pentapetalae</taxon>
        <taxon>rosids</taxon>
        <taxon>fabids</taxon>
        <taxon>Rosales</taxon>
        <taxon>Cannabaceae</taxon>
        <taxon>Cannabis</taxon>
    </lineage>
</organism>
<reference evidence="2" key="1">
    <citation type="submission" date="2018-11" db="EMBL/GenBank/DDBJ databases">
        <authorList>
            <person name="Grassa J C."/>
        </authorList>
    </citation>
    <scope>NUCLEOTIDE SEQUENCE [LARGE SCALE GENOMIC DNA]</scope>
</reference>
<dbReference type="Proteomes" id="UP000596661">
    <property type="component" value="Chromosome 1"/>
</dbReference>
<dbReference type="Gramene" id="novel_model_1165_5bd9a17a">
    <property type="protein sequence ID" value="cds.novel_model_1165_5bd9a17a"/>
    <property type="gene ID" value="novel_gene_654_5bd9a17a"/>
</dbReference>
<keyword evidence="1" id="KW-1133">Transmembrane helix</keyword>
<reference evidence="2" key="2">
    <citation type="submission" date="2021-03" db="UniProtKB">
        <authorList>
            <consortium name="EnsemblPlants"/>
        </authorList>
    </citation>
    <scope>IDENTIFICATION</scope>
</reference>
<dbReference type="AlphaFoldDB" id="A0A803QTE1"/>
<dbReference type="EMBL" id="UZAU01000023">
    <property type="status" value="NOT_ANNOTATED_CDS"/>
    <property type="molecule type" value="Genomic_DNA"/>
</dbReference>
<sequence>MMRTVQLFQLLVIKFWFLMILFSLIFHYIILFWLISNFVLNFDVPLKFFLEEFLTAKKNSGPKNSGLRFSTCSGESLLFLFFNYN</sequence>
<proteinExistence type="predicted"/>
<keyword evidence="1" id="KW-0472">Membrane</keyword>
<evidence type="ECO:0000313" key="3">
    <source>
        <dbReference type="Proteomes" id="UP000596661"/>
    </source>
</evidence>
<evidence type="ECO:0000313" key="2">
    <source>
        <dbReference type="EnsemblPlants" id="cds.novel_model_1165_5bd9a17a"/>
    </source>
</evidence>
<evidence type="ECO:0000256" key="1">
    <source>
        <dbReference type="SAM" id="Phobius"/>
    </source>
</evidence>
<feature type="transmembrane region" description="Helical" evidence="1">
    <location>
        <begin position="12"/>
        <end position="35"/>
    </location>
</feature>
<accession>A0A803QTE1</accession>
<keyword evidence="3" id="KW-1185">Reference proteome</keyword>
<name>A0A803QTE1_CANSA</name>
<dbReference type="EnsemblPlants" id="novel_model_1165_5bd9a17a">
    <property type="protein sequence ID" value="cds.novel_model_1165_5bd9a17a"/>
    <property type="gene ID" value="novel_gene_654_5bd9a17a"/>
</dbReference>
<keyword evidence="1" id="KW-0812">Transmembrane</keyword>
<protein>
    <submittedName>
        <fullName evidence="2">Uncharacterized protein</fullName>
    </submittedName>
</protein>